<dbReference type="Proteomes" id="UP000516957">
    <property type="component" value="Unassembled WGS sequence"/>
</dbReference>
<evidence type="ECO:0000259" key="1">
    <source>
        <dbReference type="Pfam" id="PF01323"/>
    </source>
</evidence>
<dbReference type="PANTHER" id="PTHR13887">
    <property type="entry name" value="GLUTATHIONE S-TRANSFERASE KAPPA"/>
    <property type="match status" value="1"/>
</dbReference>
<keyword evidence="2" id="KW-0413">Isomerase</keyword>
<dbReference type="GO" id="GO:0016853">
    <property type="term" value="F:isomerase activity"/>
    <property type="evidence" value="ECO:0007669"/>
    <property type="project" value="UniProtKB-KW"/>
</dbReference>
<proteinExistence type="predicted"/>
<gene>
    <name evidence="2" type="ORF">BKA08_002483</name>
</gene>
<dbReference type="GO" id="GO:0016491">
    <property type="term" value="F:oxidoreductase activity"/>
    <property type="evidence" value="ECO:0007669"/>
    <property type="project" value="InterPro"/>
</dbReference>
<dbReference type="AlphaFoldDB" id="A0A7Y9F253"/>
<evidence type="ECO:0000313" key="2">
    <source>
        <dbReference type="EMBL" id="NYD58245.1"/>
    </source>
</evidence>
<keyword evidence="3" id="KW-1185">Reference proteome</keyword>
<dbReference type="PANTHER" id="PTHR13887:SF41">
    <property type="entry name" value="THIOREDOXIN SUPERFAMILY PROTEIN"/>
    <property type="match status" value="1"/>
</dbReference>
<comment type="caution">
    <text evidence="2">The sequence shown here is derived from an EMBL/GenBank/DDBJ whole genome shotgun (WGS) entry which is preliminary data.</text>
</comment>
<dbReference type="InterPro" id="IPR036249">
    <property type="entry name" value="Thioredoxin-like_sf"/>
</dbReference>
<sequence>MRIEIWSDVVCPWCYIGKRRLETALADFEHRDEVEVVWRSFQLDPGAPSVADETIAEHLGRKYGGGPRAGQQMIDQMEAVAAEEGLLYRLGQAHRVGTADVHRVLHAAADHAQRGDLKEALLKAYMIEARNVADHDVLTEIAVSAGLDEARVREVLASTEYADEVEADIRQAGAYGATGVPFFVVDGRYGIAGAQPADVFADVLQRAWDDAHPAVEMVGAPVGDQAGADGAVCGPDGCS</sequence>
<evidence type="ECO:0000313" key="3">
    <source>
        <dbReference type="Proteomes" id="UP000516957"/>
    </source>
</evidence>
<dbReference type="Gene3D" id="3.40.30.10">
    <property type="entry name" value="Glutaredoxin"/>
    <property type="match status" value="1"/>
</dbReference>
<dbReference type="CDD" id="cd03024">
    <property type="entry name" value="DsbA_FrnE"/>
    <property type="match status" value="1"/>
</dbReference>
<dbReference type="SUPFAM" id="SSF52833">
    <property type="entry name" value="Thioredoxin-like"/>
    <property type="match status" value="1"/>
</dbReference>
<feature type="domain" description="DSBA-like thioredoxin" evidence="1">
    <location>
        <begin position="3"/>
        <end position="205"/>
    </location>
</feature>
<dbReference type="EMBL" id="JACCBE010000001">
    <property type="protein sequence ID" value="NYD58245.1"/>
    <property type="molecule type" value="Genomic_DNA"/>
</dbReference>
<dbReference type="RefSeq" id="WP_179615891.1">
    <property type="nucleotide sequence ID" value="NZ_CP059163.1"/>
</dbReference>
<name>A0A7Y9F253_9ACTN</name>
<protein>
    <submittedName>
        <fullName evidence="2">Putative DsbA family dithiol-disulfide isomerase</fullName>
    </submittedName>
</protein>
<accession>A0A7Y9F253</accession>
<organism evidence="2 3">
    <name type="scientific">Nocardioides marinisabuli</name>
    <dbReference type="NCBI Taxonomy" id="419476"/>
    <lineage>
        <taxon>Bacteria</taxon>
        <taxon>Bacillati</taxon>
        <taxon>Actinomycetota</taxon>
        <taxon>Actinomycetes</taxon>
        <taxon>Propionibacteriales</taxon>
        <taxon>Nocardioidaceae</taxon>
        <taxon>Nocardioides</taxon>
    </lineage>
</organism>
<reference evidence="2 3" key="1">
    <citation type="submission" date="2020-07" db="EMBL/GenBank/DDBJ databases">
        <title>Sequencing the genomes of 1000 actinobacteria strains.</title>
        <authorList>
            <person name="Klenk H.-P."/>
        </authorList>
    </citation>
    <scope>NUCLEOTIDE SEQUENCE [LARGE SCALE GENOMIC DNA]</scope>
    <source>
        <strain evidence="2 3">DSM 18965</strain>
    </source>
</reference>
<dbReference type="Pfam" id="PF01323">
    <property type="entry name" value="DSBA"/>
    <property type="match status" value="1"/>
</dbReference>
<dbReference type="InterPro" id="IPR001853">
    <property type="entry name" value="DSBA-like_thioredoxin_dom"/>
</dbReference>